<name>A0A699ZG34_HAELA</name>
<dbReference type="AlphaFoldDB" id="A0A699ZG34"/>
<proteinExistence type="predicted"/>
<gene>
    <name evidence="1" type="ORF">HaLaN_14491</name>
</gene>
<feature type="non-terminal residue" evidence="1">
    <location>
        <position position="1"/>
    </location>
</feature>
<evidence type="ECO:0000313" key="2">
    <source>
        <dbReference type="Proteomes" id="UP000485058"/>
    </source>
</evidence>
<accession>A0A699ZG34</accession>
<sequence length="88" mass="9450">MPHDDGDGSAIVLESLGQAYDHIPWLGLWEHRPRCLCPCLPALRKSRIPGGWPSSLTAGGLSGRWTRLQAPAPAPAPTEMTILPCIPS</sequence>
<organism evidence="1 2">
    <name type="scientific">Haematococcus lacustris</name>
    <name type="common">Green alga</name>
    <name type="synonym">Haematococcus pluvialis</name>
    <dbReference type="NCBI Taxonomy" id="44745"/>
    <lineage>
        <taxon>Eukaryota</taxon>
        <taxon>Viridiplantae</taxon>
        <taxon>Chlorophyta</taxon>
        <taxon>core chlorophytes</taxon>
        <taxon>Chlorophyceae</taxon>
        <taxon>CS clade</taxon>
        <taxon>Chlamydomonadales</taxon>
        <taxon>Haematococcaceae</taxon>
        <taxon>Haematococcus</taxon>
    </lineage>
</organism>
<dbReference type="EMBL" id="BLLF01001201">
    <property type="protein sequence ID" value="GFH17788.1"/>
    <property type="molecule type" value="Genomic_DNA"/>
</dbReference>
<comment type="caution">
    <text evidence="1">The sequence shown here is derived from an EMBL/GenBank/DDBJ whole genome shotgun (WGS) entry which is preliminary data.</text>
</comment>
<keyword evidence="2" id="KW-1185">Reference proteome</keyword>
<dbReference type="Proteomes" id="UP000485058">
    <property type="component" value="Unassembled WGS sequence"/>
</dbReference>
<reference evidence="1 2" key="1">
    <citation type="submission" date="2020-02" db="EMBL/GenBank/DDBJ databases">
        <title>Draft genome sequence of Haematococcus lacustris strain NIES-144.</title>
        <authorList>
            <person name="Morimoto D."/>
            <person name="Nakagawa S."/>
            <person name="Yoshida T."/>
            <person name="Sawayama S."/>
        </authorList>
    </citation>
    <scope>NUCLEOTIDE SEQUENCE [LARGE SCALE GENOMIC DNA]</scope>
    <source>
        <strain evidence="1 2">NIES-144</strain>
    </source>
</reference>
<protein>
    <submittedName>
        <fullName evidence="1">Uncharacterized protein</fullName>
    </submittedName>
</protein>
<evidence type="ECO:0000313" key="1">
    <source>
        <dbReference type="EMBL" id="GFH17788.1"/>
    </source>
</evidence>